<sequence>MTLEVEEEVAGQLELEVVVLARVLVKADGLAEVLAVLGQPPHVILKQLDAVGERLLLSIHDPQVLDGGLDLALELPDLGSGHLDDLIKLRQVLLLLGERVLHVLGLLRQVLEV</sequence>
<accession>A0A7S3CTS6</accession>
<dbReference type="EMBL" id="HBIA01015800">
    <property type="protein sequence ID" value="CAE0236086.1"/>
    <property type="molecule type" value="Transcribed_RNA"/>
</dbReference>
<dbReference type="AlphaFoldDB" id="A0A7S3CTS6"/>
<organism evidence="1">
    <name type="scientific">Strombidium rassoulzadegani</name>
    <dbReference type="NCBI Taxonomy" id="1082188"/>
    <lineage>
        <taxon>Eukaryota</taxon>
        <taxon>Sar</taxon>
        <taxon>Alveolata</taxon>
        <taxon>Ciliophora</taxon>
        <taxon>Intramacronucleata</taxon>
        <taxon>Spirotrichea</taxon>
        <taxon>Oligotrichia</taxon>
        <taxon>Strombidiidae</taxon>
        <taxon>Strombidium</taxon>
    </lineage>
</organism>
<proteinExistence type="predicted"/>
<gene>
    <name evidence="1" type="ORF">SRAS04492_LOCUS7893</name>
</gene>
<protein>
    <submittedName>
        <fullName evidence="1">Uncharacterized protein</fullName>
    </submittedName>
</protein>
<evidence type="ECO:0000313" key="1">
    <source>
        <dbReference type="EMBL" id="CAE0236086.1"/>
    </source>
</evidence>
<name>A0A7S3CTS6_9SPIT</name>
<reference evidence="1" key="1">
    <citation type="submission" date="2021-01" db="EMBL/GenBank/DDBJ databases">
        <authorList>
            <person name="Corre E."/>
            <person name="Pelletier E."/>
            <person name="Niang G."/>
            <person name="Scheremetjew M."/>
            <person name="Finn R."/>
            <person name="Kale V."/>
            <person name="Holt S."/>
            <person name="Cochrane G."/>
            <person name="Meng A."/>
            <person name="Brown T."/>
            <person name="Cohen L."/>
        </authorList>
    </citation>
    <scope>NUCLEOTIDE SEQUENCE</scope>
    <source>
        <strain evidence="1">Ras09</strain>
    </source>
</reference>